<organism evidence="5 6">
    <name type="scientific">Paraglaciecola aquimarina</name>
    <dbReference type="NCBI Taxonomy" id="1235557"/>
    <lineage>
        <taxon>Bacteria</taxon>
        <taxon>Pseudomonadati</taxon>
        <taxon>Pseudomonadota</taxon>
        <taxon>Gammaproteobacteria</taxon>
        <taxon>Alteromonadales</taxon>
        <taxon>Alteromonadaceae</taxon>
        <taxon>Paraglaciecola</taxon>
    </lineage>
</organism>
<accession>A0ABU3T230</accession>
<evidence type="ECO:0000313" key="6">
    <source>
        <dbReference type="Proteomes" id="UP001247805"/>
    </source>
</evidence>
<evidence type="ECO:0000259" key="4">
    <source>
        <dbReference type="Pfam" id="PF00593"/>
    </source>
</evidence>
<keyword evidence="5" id="KW-0675">Receptor</keyword>
<evidence type="ECO:0000313" key="5">
    <source>
        <dbReference type="EMBL" id="MDU0356310.1"/>
    </source>
</evidence>
<dbReference type="Proteomes" id="UP001247805">
    <property type="component" value="Unassembled WGS sequence"/>
</dbReference>
<sequence length="179" mass="20053">MVTLKTTTFYLYYLSSLGASVNYTYQHSENEVEEIGTTGRFFKPLPQPYTPKHSANVTLFWERDGIQLRLANRYNDTQLVNDGGADGATWQDATNRLDFSSSYQVTKNIAITFQGLNLTDDTRRVFFTTNGATDATDGNNQTVVLEEGNVLEDSSITTSRTAAEFKTGRQFRVGIRGTF</sequence>
<dbReference type="PANTHER" id="PTHR40980:SF4">
    <property type="entry name" value="TONB-DEPENDENT RECEPTOR-LIKE BETA-BARREL DOMAIN-CONTAINING PROTEIN"/>
    <property type="match status" value="1"/>
</dbReference>
<keyword evidence="2" id="KW-0472">Membrane</keyword>
<gene>
    <name evidence="5" type="ORF">RS130_22635</name>
</gene>
<protein>
    <submittedName>
        <fullName evidence="5">TonB-dependent receptor</fullName>
    </submittedName>
</protein>
<name>A0ABU3T230_9ALTE</name>
<dbReference type="SUPFAM" id="SSF56935">
    <property type="entry name" value="Porins"/>
    <property type="match status" value="1"/>
</dbReference>
<evidence type="ECO:0000256" key="3">
    <source>
        <dbReference type="ARBA" id="ARBA00023237"/>
    </source>
</evidence>
<comment type="subcellular location">
    <subcellularLocation>
        <location evidence="1">Cell outer membrane</location>
    </subcellularLocation>
</comment>
<dbReference type="PANTHER" id="PTHR40980">
    <property type="entry name" value="PLUG DOMAIN-CONTAINING PROTEIN"/>
    <property type="match status" value="1"/>
</dbReference>
<keyword evidence="3" id="KW-0998">Cell outer membrane</keyword>
<dbReference type="InterPro" id="IPR000531">
    <property type="entry name" value="Beta-barrel_TonB"/>
</dbReference>
<dbReference type="RefSeq" id="WP_316027804.1">
    <property type="nucleotide sequence ID" value="NZ_JAWDIO010000002.1"/>
</dbReference>
<evidence type="ECO:0000256" key="1">
    <source>
        <dbReference type="ARBA" id="ARBA00004442"/>
    </source>
</evidence>
<dbReference type="Pfam" id="PF00593">
    <property type="entry name" value="TonB_dep_Rec_b-barrel"/>
    <property type="match status" value="1"/>
</dbReference>
<comment type="caution">
    <text evidence="5">The sequence shown here is derived from an EMBL/GenBank/DDBJ whole genome shotgun (WGS) entry which is preliminary data.</text>
</comment>
<evidence type="ECO:0000256" key="2">
    <source>
        <dbReference type="ARBA" id="ARBA00023136"/>
    </source>
</evidence>
<dbReference type="EMBL" id="JAWDIO010000002">
    <property type="protein sequence ID" value="MDU0356310.1"/>
    <property type="molecule type" value="Genomic_DNA"/>
</dbReference>
<dbReference type="Gene3D" id="2.40.170.20">
    <property type="entry name" value="TonB-dependent receptor, beta-barrel domain"/>
    <property type="match status" value="1"/>
</dbReference>
<keyword evidence="6" id="KW-1185">Reference proteome</keyword>
<feature type="domain" description="TonB-dependent receptor-like beta-barrel" evidence="4">
    <location>
        <begin position="15"/>
        <end position="118"/>
    </location>
</feature>
<reference evidence="5 6" key="1">
    <citation type="submission" date="2023-10" db="EMBL/GenBank/DDBJ databases">
        <title>Glaciecola aquimarina strain GGW-M5 nov., isolated from a coastal seawater.</title>
        <authorList>
            <person name="Bayburt H."/>
            <person name="Kim J.M."/>
            <person name="Choi B.J."/>
            <person name="Jeon C.O."/>
        </authorList>
    </citation>
    <scope>NUCLEOTIDE SEQUENCE [LARGE SCALE GENOMIC DNA]</scope>
    <source>
        <strain evidence="5 6">KCTC 32108</strain>
    </source>
</reference>
<dbReference type="InterPro" id="IPR036942">
    <property type="entry name" value="Beta-barrel_TonB_sf"/>
</dbReference>
<proteinExistence type="predicted"/>